<dbReference type="FunFam" id="1.50.40.10:FF:000007">
    <property type="entry name" value="Mitochondrial tricarboxylate transport protein-like"/>
    <property type="match status" value="1"/>
</dbReference>
<feature type="repeat" description="Solcar" evidence="10">
    <location>
        <begin position="17"/>
        <end position="104"/>
    </location>
</feature>
<dbReference type="Proteomes" id="UP000094455">
    <property type="component" value="Unassembled WGS sequence"/>
</dbReference>
<dbReference type="STRING" id="763406.A0A1E3NLY0"/>
<keyword evidence="5" id="KW-0677">Repeat</keyword>
<dbReference type="InterPro" id="IPR023395">
    <property type="entry name" value="MCP_dom_sf"/>
</dbReference>
<feature type="repeat" description="Solcar" evidence="10">
    <location>
        <begin position="115"/>
        <end position="201"/>
    </location>
</feature>
<dbReference type="PANTHER" id="PTHR45788">
    <property type="entry name" value="SUCCINATE/FUMARATE MITOCHONDRIAL TRANSPORTER-RELATED"/>
    <property type="match status" value="1"/>
</dbReference>
<dbReference type="AlphaFoldDB" id="A0A1E3NLY0"/>
<protein>
    <submittedName>
        <fullName evidence="12">Uncharacterized protein</fullName>
    </submittedName>
</protein>
<evidence type="ECO:0000256" key="8">
    <source>
        <dbReference type="ARBA" id="ARBA00023128"/>
    </source>
</evidence>
<evidence type="ECO:0000256" key="11">
    <source>
        <dbReference type="RuleBase" id="RU000488"/>
    </source>
</evidence>
<evidence type="ECO:0000256" key="5">
    <source>
        <dbReference type="ARBA" id="ARBA00022737"/>
    </source>
</evidence>
<evidence type="ECO:0000256" key="1">
    <source>
        <dbReference type="ARBA" id="ARBA00004448"/>
    </source>
</evidence>
<gene>
    <name evidence="12" type="ORF">PICMEDRAFT_71250</name>
</gene>
<name>A0A1E3NLY0_9ASCO</name>
<dbReference type="Pfam" id="PF00153">
    <property type="entry name" value="Mito_carr"/>
    <property type="match status" value="3"/>
</dbReference>
<dbReference type="Gene3D" id="1.50.40.10">
    <property type="entry name" value="Mitochondrial carrier domain"/>
    <property type="match status" value="1"/>
</dbReference>
<evidence type="ECO:0000313" key="13">
    <source>
        <dbReference type="Proteomes" id="UP000094455"/>
    </source>
</evidence>
<comment type="similarity">
    <text evidence="2 11">Belongs to the mitochondrial carrier (TC 2.A.29) family.</text>
</comment>
<dbReference type="PANTHER" id="PTHR45788:SF4">
    <property type="entry name" value="TRICARBOXYLATE TRANSPORT PROTEIN, MITOCHONDRIAL"/>
    <property type="match status" value="1"/>
</dbReference>
<evidence type="ECO:0000256" key="10">
    <source>
        <dbReference type="PROSITE-ProRule" id="PRU00282"/>
    </source>
</evidence>
<evidence type="ECO:0000256" key="9">
    <source>
        <dbReference type="ARBA" id="ARBA00023136"/>
    </source>
</evidence>
<dbReference type="PROSITE" id="PS50920">
    <property type="entry name" value="SOLCAR"/>
    <property type="match status" value="3"/>
</dbReference>
<reference evidence="12 13" key="1">
    <citation type="journal article" date="2016" name="Proc. Natl. Acad. Sci. U.S.A.">
        <title>Comparative genomics of biotechnologically important yeasts.</title>
        <authorList>
            <person name="Riley R."/>
            <person name="Haridas S."/>
            <person name="Wolfe K.H."/>
            <person name="Lopes M.R."/>
            <person name="Hittinger C.T."/>
            <person name="Goeker M."/>
            <person name="Salamov A.A."/>
            <person name="Wisecaver J.H."/>
            <person name="Long T.M."/>
            <person name="Calvey C.H."/>
            <person name="Aerts A.L."/>
            <person name="Barry K.W."/>
            <person name="Choi C."/>
            <person name="Clum A."/>
            <person name="Coughlan A.Y."/>
            <person name="Deshpande S."/>
            <person name="Douglass A.P."/>
            <person name="Hanson S.J."/>
            <person name="Klenk H.-P."/>
            <person name="LaButti K.M."/>
            <person name="Lapidus A."/>
            <person name="Lindquist E.A."/>
            <person name="Lipzen A.M."/>
            <person name="Meier-Kolthoff J.P."/>
            <person name="Ohm R.A."/>
            <person name="Otillar R.P."/>
            <person name="Pangilinan J.L."/>
            <person name="Peng Y."/>
            <person name="Rokas A."/>
            <person name="Rosa C.A."/>
            <person name="Scheuner C."/>
            <person name="Sibirny A.A."/>
            <person name="Slot J.C."/>
            <person name="Stielow J.B."/>
            <person name="Sun H."/>
            <person name="Kurtzman C.P."/>
            <person name="Blackwell M."/>
            <person name="Grigoriev I.V."/>
            <person name="Jeffries T.W."/>
        </authorList>
    </citation>
    <scope>NUCLEOTIDE SEQUENCE [LARGE SCALE GENOMIC DNA]</scope>
    <source>
        <strain evidence="12 13">NRRL Y-2026</strain>
    </source>
</reference>
<keyword evidence="13" id="KW-1185">Reference proteome</keyword>
<proteinExistence type="inferred from homology"/>
<dbReference type="GO" id="GO:0005743">
    <property type="term" value="C:mitochondrial inner membrane"/>
    <property type="evidence" value="ECO:0007669"/>
    <property type="project" value="UniProtKB-SubCell"/>
</dbReference>
<keyword evidence="9 10" id="KW-0472">Membrane</keyword>
<keyword evidence="7" id="KW-1133">Transmembrane helix</keyword>
<dbReference type="InterPro" id="IPR002067">
    <property type="entry name" value="MCP"/>
</dbReference>
<dbReference type="EMBL" id="KV454002">
    <property type="protein sequence ID" value="ODQ47139.1"/>
    <property type="molecule type" value="Genomic_DNA"/>
</dbReference>
<keyword evidence="8" id="KW-0496">Mitochondrion</keyword>
<evidence type="ECO:0000256" key="4">
    <source>
        <dbReference type="ARBA" id="ARBA00022692"/>
    </source>
</evidence>
<evidence type="ECO:0000313" key="12">
    <source>
        <dbReference type="EMBL" id="ODQ47139.1"/>
    </source>
</evidence>
<evidence type="ECO:0000256" key="7">
    <source>
        <dbReference type="ARBA" id="ARBA00022989"/>
    </source>
</evidence>
<dbReference type="GO" id="GO:0071913">
    <property type="term" value="F:citrate secondary active transmembrane transporter activity"/>
    <property type="evidence" value="ECO:0007669"/>
    <property type="project" value="TreeGrafter"/>
</dbReference>
<evidence type="ECO:0000256" key="3">
    <source>
        <dbReference type="ARBA" id="ARBA00022448"/>
    </source>
</evidence>
<organism evidence="12 13">
    <name type="scientific">Pichia membranifaciens NRRL Y-2026</name>
    <dbReference type="NCBI Taxonomy" id="763406"/>
    <lineage>
        <taxon>Eukaryota</taxon>
        <taxon>Fungi</taxon>
        <taxon>Dikarya</taxon>
        <taxon>Ascomycota</taxon>
        <taxon>Saccharomycotina</taxon>
        <taxon>Pichiomycetes</taxon>
        <taxon>Pichiales</taxon>
        <taxon>Pichiaceae</taxon>
        <taxon>Pichia</taxon>
    </lineage>
</organism>
<evidence type="ECO:0000256" key="2">
    <source>
        <dbReference type="ARBA" id="ARBA00006375"/>
    </source>
</evidence>
<keyword evidence="3 11" id="KW-0813">Transport</keyword>
<feature type="repeat" description="Solcar" evidence="10">
    <location>
        <begin position="214"/>
        <end position="300"/>
    </location>
</feature>
<dbReference type="PRINTS" id="PR00926">
    <property type="entry name" value="MITOCARRIER"/>
</dbReference>
<comment type="subcellular location">
    <subcellularLocation>
        <location evidence="1">Mitochondrion inner membrane</location>
        <topology evidence="1">Multi-pass membrane protein</topology>
    </subcellularLocation>
</comment>
<accession>A0A1E3NLY0</accession>
<dbReference type="GO" id="GO:0006843">
    <property type="term" value="P:mitochondrial citrate transmembrane transport"/>
    <property type="evidence" value="ECO:0007669"/>
    <property type="project" value="EnsemblFungi"/>
</dbReference>
<dbReference type="SUPFAM" id="SSF103506">
    <property type="entry name" value="Mitochondrial carrier"/>
    <property type="match status" value="1"/>
</dbReference>
<dbReference type="RefSeq" id="XP_019018252.1">
    <property type="nucleotide sequence ID" value="XM_019163872.1"/>
</dbReference>
<dbReference type="InterPro" id="IPR018108">
    <property type="entry name" value="MCP_transmembrane"/>
</dbReference>
<dbReference type="OrthoDB" id="44467at2759"/>
<evidence type="ECO:0000256" key="6">
    <source>
        <dbReference type="ARBA" id="ARBA00022792"/>
    </source>
</evidence>
<keyword evidence="4 10" id="KW-0812">Transmembrane</keyword>
<dbReference type="GeneID" id="30180559"/>
<dbReference type="InterPro" id="IPR049563">
    <property type="entry name" value="TXTP-like"/>
</dbReference>
<sequence>MSSNNGNGSVNAPPKKPDPFKSFIAGGLAGAVEGVATYPFEFAKTRLQLVDKSSKMSRNPLVLIYTVARTQGVSALYIGCPAFVVGNTAKASVRFLGFDAIKRVLSDKDGKLSGPRGVLAGLGAGLLESVVAVTPAEAIKTGKIDDKQSLKPRYQDGVRGTFRLIKDLGMKGLYAGLLPVAMRQGANSAVRLGSYSKIKGALQDWSDTPRDKPLSSGLTFLLGAFAGIVTVYTTMPIDTVKTRMQSLDASKQYTSTMNCFVKIFKDEGLMAFWKGATPRLGRLILSGGIVFTIYEKVLEVLG</sequence>
<keyword evidence="6" id="KW-0999">Mitochondrion inner membrane</keyword>